<dbReference type="InterPro" id="IPR036388">
    <property type="entry name" value="WH-like_DNA-bd_sf"/>
</dbReference>
<reference evidence="4 5" key="1">
    <citation type="journal article" date="2016" name="Int. J. Syst. Evol. Microbiol.">
        <title>Desulfotomaculum ferrireducens sp. nov., a moderately thermophilic sulfate-reducing and dissimilatory Fe(III)-reducing bacterium isolated from compost.</title>
        <authorList>
            <person name="Yang G."/>
            <person name="Guo J."/>
            <person name="Zhuang L."/>
            <person name="Yuan Y."/>
            <person name="Zhou S."/>
        </authorList>
    </citation>
    <scope>NUCLEOTIDE SEQUENCE [LARGE SCALE GENOMIC DNA]</scope>
    <source>
        <strain evidence="4 5">GSS09</strain>
    </source>
</reference>
<dbReference type="GO" id="GO:0003677">
    <property type="term" value="F:DNA binding"/>
    <property type="evidence" value="ECO:0007669"/>
    <property type="project" value="UniProtKB-UniRule"/>
</dbReference>
<dbReference type="InterPro" id="IPR001867">
    <property type="entry name" value="OmpR/PhoB-type_DNA-bd"/>
</dbReference>
<evidence type="ECO:0000256" key="2">
    <source>
        <dbReference type="PROSITE-ProRule" id="PRU01091"/>
    </source>
</evidence>
<evidence type="ECO:0000259" key="3">
    <source>
        <dbReference type="PROSITE" id="PS51755"/>
    </source>
</evidence>
<dbReference type="STRING" id="1833852.B0537_08375"/>
<dbReference type="EMBL" id="CP019698">
    <property type="protein sequence ID" value="AQS59095.1"/>
    <property type="molecule type" value="Genomic_DNA"/>
</dbReference>
<proteinExistence type="predicted"/>
<dbReference type="PROSITE" id="PS51755">
    <property type="entry name" value="OMPR_PHOB"/>
    <property type="match status" value="1"/>
</dbReference>
<name>A0A1S6IWE9_9FIRM</name>
<organism evidence="4 5">
    <name type="scientific">Desulforamulus ferrireducens</name>
    <dbReference type="NCBI Taxonomy" id="1833852"/>
    <lineage>
        <taxon>Bacteria</taxon>
        <taxon>Bacillati</taxon>
        <taxon>Bacillota</taxon>
        <taxon>Clostridia</taxon>
        <taxon>Eubacteriales</taxon>
        <taxon>Peptococcaceae</taxon>
        <taxon>Desulforamulus</taxon>
    </lineage>
</organism>
<protein>
    <recommendedName>
        <fullName evidence="3">OmpR/PhoB-type domain-containing protein</fullName>
    </recommendedName>
</protein>
<gene>
    <name evidence="4" type="ORF">B0537_08375</name>
</gene>
<dbReference type="Pfam" id="PF00486">
    <property type="entry name" value="Trans_reg_C"/>
    <property type="match status" value="1"/>
</dbReference>
<keyword evidence="5" id="KW-1185">Reference proteome</keyword>
<sequence length="226" mass="25887">MEINSRRTNLICQLKHPDPWRRRRAIRVLKSSGRIQLRPLLQELDALPADVLPEVLDWLGHWQWPNWIAPTSGELKQCVKLLEHSNPAIARTAVKLLQGLREDDKIPVRQAATSLPNSREAGAYLPLLTIDMAGSRVCLGDKPCDLTQHQKRILYRLAESRGHYVSAGELYFAAQGEYYVYDRAGDVKSNIRNLRGRLGDDGKRQYYIQSKKHVGYRLNLQNVKVI</sequence>
<dbReference type="AlphaFoldDB" id="A0A1S6IWE9"/>
<dbReference type="SUPFAM" id="SSF46894">
    <property type="entry name" value="C-terminal effector domain of the bipartite response regulators"/>
    <property type="match status" value="1"/>
</dbReference>
<dbReference type="RefSeq" id="WP_077714172.1">
    <property type="nucleotide sequence ID" value="NZ_CP019698.1"/>
</dbReference>
<accession>A0A1S6IWE9</accession>
<dbReference type="GO" id="GO:0000160">
    <property type="term" value="P:phosphorelay signal transduction system"/>
    <property type="evidence" value="ECO:0007669"/>
    <property type="project" value="InterPro"/>
</dbReference>
<evidence type="ECO:0000256" key="1">
    <source>
        <dbReference type="ARBA" id="ARBA00023125"/>
    </source>
</evidence>
<dbReference type="Gene3D" id="1.10.10.10">
    <property type="entry name" value="Winged helix-like DNA-binding domain superfamily/Winged helix DNA-binding domain"/>
    <property type="match status" value="1"/>
</dbReference>
<dbReference type="SMART" id="SM00862">
    <property type="entry name" value="Trans_reg_C"/>
    <property type="match status" value="1"/>
</dbReference>
<dbReference type="GO" id="GO:0006355">
    <property type="term" value="P:regulation of DNA-templated transcription"/>
    <property type="evidence" value="ECO:0007669"/>
    <property type="project" value="InterPro"/>
</dbReference>
<evidence type="ECO:0000313" key="5">
    <source>
        <dbReference type="Proteomes" id="UP000189464"/>
    </source>
</evidence>
<dbReference type="InterPro" id="IPR016032">
    <property type="entry name" value="Sig_transdc_resp-reg_C-effctor"/>
</dbReference>
<dbReference type="CDD" id="cd00383">
    <property type="entry name" value="trans_reg_C"/>
    <property type="match status" value="1"/>
</dbReference>
<dbReference type="OrthoDB" id="1787040at2"/>
<keyword evidence="1 2" id="KW-0238">DNA-binding</keyword>
<dbReference type="Proteomes" id="UP000189464">
    <property type="component" value="Chromosome"/>
</dbReference>
<feature type="domain" description="OmpR/PhoB-type" evidence="3">
    <location>
        <begin position="116"/>
        <end position="220"/>
    </location>
</feature>
<dbReference type="KEGG" id="dfg:B0537_08375"/>
<feature type="DNA-binding region" description="OmpR/PhoB-type" evidence="2">
    <location>
        <begin position="116"/>
        <end position="220"/>
    </location>
</feature>
<evidence type="ECO:0000313" key="4">
    <source>
        <dbReference type="EMBL" id="AQS59095.1"/>
    </source>
</evidence>